<dbReference type="Proteomes" id="UP000245119">
    <property type="component" value="Linkage Group LG2"/>
</dbReference>
<sequence>MGLSDMPAEAMNKPRLFRGREGKIKRLKAGSHHWQAKGNLAGYNTKSDIYSVGILACELANGQAPFIDMPITQMLLEKINGTKPMLADSTTVGQFIIDDNSVDEEGEDGRKRTPEEKAQNIFFQRTFTPPSQHGLTVSGEGYFPQLTQLGPTATQLLQQPCLKSLRRKTAEVLPELLQPVTPLTDFNKLPKDTGTVEEISQHLSEVSMIEDWSF</sequence>
<reference evidence="2 3" key="1">
    <citation type="submission" date="2018-04" db="EMBL/GenBank/DDBJ databases">
        <title>The genome of golden apple snail Pomacea canaliculata provides insight into stress tolerance and invasive adaptation.</title>
        <authorList>
            <person name="Liu C."/>
            <person name="Liu B."/>
            <person name="Ren Y."/>
            <person name="Zhang Y."/>
            <person name="Wang H."/>
            <person name="Li S."/>
            <person name="Jiang F."/>
            <person name="Yin L."/>
            <person name="Zhang G."/>
            <person name="Qian W."/>
            <person name="Fan W."/>
        </authorList>
    </citation>
    <scope>NUCLEOTIDE SEQUENCE [LARGE SCALE GENOMIC DNA]</scope>
    <source>
        <strain evidence="2">SZHN2017</strain>
        <tissue evidence="2">Muscle</tissue>
    </source>
</reference>
<dbReference type="AlphaFoldDB" id="A0A2T7PVE8"/>
<evidence type="ECO:0000313" key="3">
    <source>
        <dbReference type="Proteomes" id="UP000245119"/>
    </source>
</evidence>
<accession>A0A2T7PVE8</accession>
<dbReference type="PANTHER" id="PTHR48014:SF21">
    <property type="entry name" value="SERINE_THREONINE-PROTEIN KINASE FRAY2"/>
    <property type="match status" value="1"/>
</dbReference>
<evidence type="ECO:0000313" key="2">
    <source>
        <dbReference type="EMBL" id="PVD37393.1"/>
    </source>
</evidence>
<proteinExistence type="inferred from homology"/>
<comment type="similarity">
    <text evidence="1">Belongs to the protein kinase superfamily. STE Ser/Thr protein kinase family. STE20 subfamily.</text>
</comment>
<dbReference type="GO" id="GO:1902554">
    <property type="term" value="C:serine/threonine protein kinase complex"/>
    <property type="evidence" value="ECO:0007669"/>
    <property type="project" value="TreeGrafter"/>
</dbReference>
<keyword evidence="3" id="KW-1185">Reference proteome</keyword>
<dbReference type="InterPro" id="IPR011009">
    <property type="entry name" value="Kinase-like_dom_sf"/>
</dbReference>
<organism evidence="2 3">
    <name type="scientific">Pomacea canaliculata</name>
    <name type="common">Golden apple snail</name>
    <dbReference type="NCBI Taxonomy" id="400727"/>
    <lineage>
        <taxon>Eukaryota</taxon>
        <taxon>Metazoa</taxon>
        <taxon>Spiralia</taxon>
        <taxon>Lophotrochozoa</taxon>
        <taxon>Mollusca</taxon>
        <taxon>Gastropoda</taxon>
        <taxon>Caenogastropoda</taxon>
        <taxon>Architaenioglossa</taxon>
        <taxon>Ampullarioidea</taxon>
        <taxon>Ampullariidae</taxon>
        <taxon>Pomacea</taxon>
    </lineage>
</organism>
<name>A0A2T7PVE8_POMCA</name>
<dbReference type="Gene3D" id="1.10.510.10">
    <property type="entry name" value="Transferase(Phosphotransferase) domain 1"/>
    <property type="match status" value="1"/>
</dbReference>
<evidence type="ECO:0000256" key="1">
    <source>
        <dbReference type="ARBA" id="ARBA00008874"/>
    </source>
</evidence>
<dbReference type="STRING" id="400727.A0A2T7PVE8"/>
<dbReference type="InterPro" id="IPR047173">
    <property type="entry name" value="STRAD_A/B-like"/>
</dbReference>
<dbReference type="PANTHER" id="PTHR48014">
    <property type="entry name" value="SERINE/THREONINE-PROTEIN KINASE FRAY2"/>
    <property type="match status" value="1"/>
</dbReference>
<dbReference type="SUPFAM" id="SSF56112">
    <property type="entry name" value="Protein kinase-like (PK-like)"/>
    <property type="match status" value="1"/>
</dbReference>
<dbReference type="EMBL" id="PZQS01000002">
    <property type="protein sequence ID" value="PVD37393.1"/>
    <property type="molecule type" value="Genomic_DNA"/>
</dbReference>
<dbReference type="GO" id="GO:0043539">
    <property type="term" value="F:protein serine/threonine kinase activator activity"/>
    <property type="evidence" value="ECO:0007669"/>
    <property type="project" value="InterPro"/>
</dbReference>
<dbReference type="GO" id="GO:0006611">
    <property type="term" value="P:protein export from nucleus"/>
    <property type="evidence" value="ECO:0007669"/>
    <property type="project" value="TreeGrafter"/>
</dbReference>
<protein>
    <recommendedName>
        <fullName evidence="4">Protein kinase domain-containing protein</fullName>
    </recommendedName>
</protein>
<comment type="caution">
    <text evidence="2">The sequence shown here is derived from an EMBL/GenBank/DDBJ whole genome shotgun (WGS) entry which is preliminary data.</text>
</comment>
<gene>
    <name evidence="2" type="ORF">C0Q70_04392</name>
</gene>
<evidence type="ECO:0008006" key="4">
    <source>
        <dbReference type="Google" id="ProtNLM"/>
    </source>
</evidence>
<dbReference type="OrthoDB" id="840771at2759"/>